<feature type="compositionally biased region" description="Basic and acidic residues" evidence="11">
    <location>
        <begin position="325"/>
        <end position="336"/>
    </location>
</feature>
<reference evidence="13" key="2">
    <citation type="journal article" date="2024" name="Plant">
        <title>Genomic evolution and insights into agronomic trait innovations of Sesamum species.</title>
        <authorList>
            <person name="Miao H."/>
            <person name="Wang L."/>
            <person name="Qu L."/>
            <person name="Liu H."/>
            <person name="Sun Y."/>
            <person name="Le M."/>
            <person name="Wang Q."/>
            <person name="Wei S."/>
            <person name="Zheng Y."/>
            <person name="Lin W."/>
            <person name="Duan Y."/>
            <person name="Cao H."/>
            <person name="Xiong S."/>
            <person name="Wang X."/>
            <person name="Wei L."/>
            <person name="Li C."/>
            <person name="Ma Q."/>
            <person name="Ju M."/>
            <person name="Zhao R."/>
            <person name="Li G."/>
            <person name="Mu C."/>
            <person name="Tian Q."/>
            <person name="Mei H."/>
            <person name="Zhang T."/>
            <person name="Gao T."/>
            <person name="Zhang H."/>
        </authorList>
    </citation>
    <scope>NUCLEOTIDE SEQUENCE</scope>
    <source>
        <strain evidence="13">KEN8</strain>
    </source>
</reference>
<comment type="caution">
    <text evidence="13">The sequence shown here is derived from an EMBL/GenBank/DDBJ whole genome shotgun (WGS) entry which is preliminary data.</text>
</comment>
<feature type="domain" description="Zinc-finger" evidence="12">
    <location>
        <begin position="110"/>
        <end position="180"/>
    </location>
</feature>
<evidence type="ECO:0000256" key="8">
    <source>
        <dbReference type="ARBA" id="ARBA00023163"/>
    </source>
</evidence>
<keyword evidence="10" id="KW-0175">Coiled coil</keyword>
<reference evidence="13" key="1">
    <citation type="submission" date="2020-06" db="EMBL/GenBank/DDBJ databases">
        <authorList>
            <person name="Li T."/>
            <person name="Hu X."/>
            <person name="Zhang T."/>
            <person name="Song X."/>
            <person name="Zhang H."/>
            <person name="Dai N."/>
            <person name="Sheng W."/>
            <person name="Hou X."/>
            <person name="Wei L."/>
        </authorList>
    </citation>
    <scope>NUCLEOTIDE SEQUENCE</scope>
    <source>
        <strain evidence="13">KEN8</strain>
        <tissue evidence="13">Leaf</tissue>
    </source>
</reference>
<feature type="compositionally biased region" description="Basic and acidic residues" evidence="11">
    <location>
        <begin position="292"/>
        <end position="317"/>
    </location>
</feature>
<comment type="subcellular location">
    <subcellularLocation>
        <location evidence="2">Cytoplasm</location>
    </subcellularLocation>
    <subcellularLocation>
        <location evidence="1">Nucleus</location>
    </subcellularLocation>
</comment>
<name>A0AAW2STQ5_9LAMI</name>
<keyword evidence="7" id="KW-0805">Transcription regulation</keyword>
<dbReference type="GO" id="GO:0005634">
    <property type="term" value="C:nucleus"/>
    <property type="evidence" value="ECO:0007669"/>
    <property type="project" value="UniProtKB-SubCell"/>
</dbReference>
<dbReference type="InterPro" id="IPR018866">
    <property type="entry name" value="Znf-4CXXC_R1"/>
</dbReference>
<dbReference type="EMBL" id="JACGWM010000001">
    <property type="protein sequence ID" value="KAL0395976.1"/>
    <property type="molecule type" value="Genomic_DNA"/>
</dbReference>
<evidence type="ECO:0000313" key="13">
    <source>
        <dbReference type="EMBL" id="KAL0395976.1"/>
    </source>
</evidence>
<proteinExistence type="predicted"/>
<feature type="compositionally biased region" description="Basic and acidic residues" evidence="11">
    <location>
        <begin position="260"/>
        <end position="270"/>
    </location>
</feature>
<dbReference type="Pfam" id="PF10497">
    <property type="entry name" value="zf-4CXXC_R1"/>
    <property type="match status" value="1"/>
</dbReference>
<dbReference type="PANTHER" id="PTHR31169">
    <property type="entry name" value="OS05G0300700 PROTEIN"/>
    <property type="match status" value="1"/>
</dbReference>
<gene>
    <name evidence="13" type="ORF">Scaly_0046000</name>
</gene>
<organism evidence="13">
    <name type="scientific">Sesamum calycinum</name>
    <dbReference type="NCBI Taxonomy" id="2727403"/>
    <lineage>
        <taxon>Eukaryota</taxon>
        <taxon>Viridiplantae</taxon>
        <taxon>Streptophyta</taxon>
        <taxon>Embryophyta</taxon>
        <taxon>Tracheophyta</taxon>
        <taxon>Spermatophyta</taxon>
        <taxon>Magnoliopsida</taxon>
        <taxon>eudicotyledons</taxon>
        <taxon>Gunneridae</taxon>
        <taxon>Pentapetalae</taxon>
        <taxon>asterids</taxon>
        <taxon>lamiids</taxon>
        <taxon>Lamiales</taxon>
        <taxon>Pedaliaceae</taxon>
        <taxon>Sesamum</taxon>
    </lineage>
</organism>
<feature type="region of interest" description="Disordered" evidence="11">
    <location>
        <begin position="199"/>
        <end position="234"/>
    </location>
</feature>
<evidence type="ECO:0000256" key="9">
    <source>
        <dbReference type="ARBA" id="ARBA00023242"/>
    </source>
</evidence>
<dbReference type="InterPro" id="IPR040221">
    <property type="entry name" value="CDCA7/CDA7L"/>
</dbReference>
<dbReference type="GO" id="GO:0006355">
    <property type="term" value="P:regulation of DNA-templated transcription"/>
    <property type="evidence" value="ECO:0007669"/>
    <property type="project" value="InterPro"/>
</dbReference>
<keyword evidence="8" id="KW-0804">Transcription</keyword>
<feature type="compositionally biased region" description="Polar residues" evidence="11">
    <location>
        <begin position="1"/>
        <end position="12"/>
    </location>
</feature>
<evidence type="ECO:0000256" key="6">
    <source>
        <dbReference type="ARBA" id="ARBA00022843"/>
    </source>
</evidence>
<feature type="coiled-coil region" evidence="10">
    <location>
        <begin position="552"/>
        <end position="579"/>
    </location>
</feature>
<evidence type="ECO:0000256" key="3">
    <source>
        <dbReference type="ARBA" id="ARBA00022490"/>
    </source>
</evidence>
<evidence type="ECO:0000256" key="5">
    <source>
        <dbReference type="ARBA" id="ARBA00022553"/>
    </source>
</evidence>
<evidence type="ECO:0000256" key="7">
    <source>
        <dbReference type="ARBA" id="ARBA00023015"/>
    </source>
</evidence>
<keyword evidence="4" id="KW-1017">Isopeptide bond</keyword>
<accession>A0AAW2STQ5</accession>
<feature type="region of interest" description="Disordered" evidence="11">
    <location>
        <begin position="260"/>
        <end position="397"/>
    </location>
</feature>
<evidence type="ECO:0000259" key="12">
    <source>
        <dbReference type="Pfam" id="PF10497"/>
    </source>
</evidence>
<dbReference type="PANTHER" id="PTHR31169:SF8">
    <property type="entry name" value="ZINC-FINGER DOMAIN OF MONOAMINE-OXIDASE A REPRESSOR R1 PROTEIN"/>
    <property type="match status" value="1"/>
</dbReference>
<dbReference type="GO" id="GO:0005737">
    <property type="term" value="C:cytoplasm"/>
    <property type="evidence" value="ECO:0007669"/>
    <property type="project" value="UniProtKB-SubCell"/>
</dbReference>
<keyword evidence="9" id="KW-0539">Nucleus</keyword>
<feature type="compositionally biased region" description="Basic and acidic residues" evidence="11">
    <location>
        <begin position="369"/>
        <end position="392"/>
    </location>
</feature>
<keyword evidence="3" id="KW-0963">Cytoplasm</keyword>
<evidence type="ECO:0000256" key="2">
    <source>
        <dbReference type="ARBA" id="ARBA00004496"/>
    </source>
</evidence>
<evidence type="ECO:0000256" key="1">
    <source>
        <dbReference type="ARBA" id="ARBA00004123"/>
    </source>
</evidence>
<evidence type="ECO:0000256" key="11">
    <source>
        <dbReference type="SAM" id="MobiDB-lite"/>
    </source>
</evidence>
<evidence type="ECO:0000256" key="10">
    <source>
        <dbReference type="SAM" id="Coils"/>
    </source>
</evidence>
<protein>
    <recommendedName>
        <fullName evidence="12">Zinc-finger domain-containing protein</fullName>
    </recommendedName>
</protein>
<dbReference type="AlphaFoldDB" id="A0AAW2STQ5"/>
<sequence>MAVDSGSVSKQSVSRKKERLKSPEKKVSKSQEIVVPPSPAKRNKSPGIRVVGGRIYDSVNGKTCHQESRVQLLETGFHLSEYRSGSFSLYVNETPNPNALLSPRLIARVLDFAAACTNQRNNKPCPIMYCHKCLLNRFLLYRISQVRYGEQAEEVAALGEWSCPKCRGICNCKLLLKGAEHLNHENAVADLVASPKKEIVHSPRKRGKENSFDGQVDANLPNPVDKKPKKVKEVHGECVNDNTSLKIVTQSPDKRKLKLEGLEDKHDGNKKLGPKGPGSCGSEKKSKKKKRDRPEEMTSNKIEKDTLTEISVHDVQKKPKKLKKDKLENNDVKKNDTTLARRTSPRKLKVSNKVPNQGATLNIGVNPEESMKNRIKKDSVEPLENDERKEDNGNSTANDKIVLEQQYADFHAEVPLPVGTELNSVAGIDILEVKKGQPECILRDLLHGRTGRRGKFSVTVQFHIHLLSILQTEQGEECATLSPSNGKNSWFHALKKCLTESRSALKAQGLDSLEKAADYETLEASEKLRLLNLLCDEVLGTEKVRNWMDDQNTKLAETVKEAKQKVLAAKDEEKSLKKKMKDDIAKAIIARHGAPLSISEHEAIVARIKRETAQAHARVLESKGMLLKDNRTSDAVRIEPIFMGRDGHAYWKLSCSGKSEVLHQDAGNGDALALDEKVLMTKEKKQLRSIGKRLRAPSIVDNSIRN</sequence>
<keyword evidence="6" id="KW-0832">Ubl conjugation</keyword>
<feature type="region of interest" description="Disordered" evidence="11">
    <location>
        <begin position="1"/>
        <end position="47"/>
    </location>
</feature>
<evidence type="ECO:0000256" key="4">
    <source>
        <dbReference type="ARBA" id="ARBA00022499"/>
    </source>
</evidence>
<keyword evidence="5" id="KW-0597">Phosphoprotein</keyword>
<feature type="compositionally biased region" description="Basic and acidic residues" evidence="11">
    <location>
        <begin position="20"/>
        <end position="29"/>
    </location>
</feature>